<protein>
    <recommendedName>
        <fullName evidence="4">ABC-2 family transporter protein</fullName>
    </recommendedName>
</protein>
<dbReference type="AlphaFoldDB" id="A0A6V7RK25"/>
<evidence type="ECO:0000313" key="2">
    <source>
        <dbReference type="EMBL" id="CAD2077751.1"/>
    </source>
</evidence>
<comment type="caution">
    <text evidence="2">The sequence shown here is derived from an EMBL/GenBank/DDBJ whole genome shotgun (WGS) entry which is preliminary data.</text>
</comment>
<keyword evidence="1" id="KW-0472">Membrane</keyword>
<accession>A0A6V7RK25</accession>
<feature type="transmembrane region" description="Helical" evidence="1">
    <location>
        <begin position="47"/>
        <end position="71"/>
    </location>
</feature>
<dbReference type="RefSeq" id="WP_186088099.1">
    <property type="nucleotide sequence ID" value="NZ_BMDB01000001.1"/>
</dbReference>
<reference evidence="2 3" key="1">
    <citation type="submission" date="2020-07" db="EMBL/GenBank/DDBJ databases">
        <authorList>
            <person name="Criscuolo A."/>
        </authorList>
    </citation>
    <scope>NUCLEOTIDE SEQUENCE [LARGE SCALE GENOMIC DNA]</scope>
    <source>
        <strain evidence="3">CIP 111030</strain>
    </source>
</reference>
<dbReference type="EMBL" id="CAJEWE010000010">
    <property type="protein sequence ID" value="CAD2077751.1"/>
    <property type="molecule type" value="Genomic_DNA"/>
</dbReference>
<feature type="transmembrane region" description="Helical" evidence="1">
    <location>
        <begin position="149"/>
        <end position="166"/>
    </location>
</feature>
<evidence type="ECO:0008006" key="4">
    <source>
        <dbReference type="Google" id="ProtNLM"/>
    </source>
</evidence>
<feature type="transmembrane region" description="Helical" evidence="1">
    <location>
        <begin position="92"/>
        <end position="118"/>
    </location>
</feature>
<keyword evidence="1" id="KW-0812">Transmembrane</keyword>
<keyword evidence="3" id="KW-1185">Reference proteome</keyword>
<gene>
    <name evidence="2" type="ORF">JEOSCH030_01381</name>
</gene>
<name>A0A6V7RK25_9BACL</name>
<evidence type="ECO:0000256" key="1">
    <source>
        <dbReference type="SAM" id="Phobius"/>
    </source>
</evidence>
<evidence type="ECO:0000313" key="3">
    <source>
        <dbReference type="Proteomes" id="UP000521032"/>
    </source>
</evidence>
<feature type="transmembrane region" description="Helical" evidence="1">
    <location>
        <begin position="21"/>
        <end position="41"/>
    </location>
</feature>
<organism evidence="2 3">
    <name type="scientific">Phocicoccus schoeneichii</name>
    <dbReference type="NCBI Taxonomy" id="1812261"/>
    <lineage>
        <taxon>Bacteria</taxon>
        <taxon>Bacillati</taxon>
        <taxon>Bacillota</taxon>
        <taxon>Bacilli</taxon>
        <taxon>Bacillales</taxon>
        <taxon>Salinicoccaceae</taxon>
        <taxon>Phocicoccus</taxon>
    </lineage>
</organism>
<sequence>MNILKVVGYDIRDFFASWLTYLFLFFSVAPAIGMIVSAQLIDDLSINGYFLAYAFGSFAIIFVIVSAVRVFTKDITENTNMLFMNSKSNRTIYAIGKIISMGFVGFIYGAILVIVLLIGKALGTDLLEPAPFISPAEHESVGHLLSEALLGYVVVALVFGTIYLFLSLFIRRSVFVFVIAVIVTLFYPIIESLGSLAFSALFEKDANIFIDFLQKYFPFSAATSGVSGISITNPQFLMMGIYFVVFLVLTIIKIRKTDY</sequence>
<feature type="transmembrane region" description="Helical" evidence="1">
    <location>
        <begin position="236"/>
        <end position="254"/>
    </location>
</feature>
<proteinExistence type="predicted"/>
<keyword evidence="1" id="KW-1133">Transmembrane helix</keyword>
<dbReference type="Proteomes" id="UP000521032">
    <property type="component" value="Unassembled WGS sequence"/>
</dbReference>
<feature type="transmembrane region" description="Helical" evidence="1">
    <location>
        <begin position="173"/>
        <end position="190"/>
    </location>
</feature>